<dbReference type="InterPro" id="IPR012337">
    <property type="entry name" value="RNaseH-like_sf"/>
</dbReference>
<sequence length="151" mass="16522">MAVKALYLDTEFTQLSIDRELISLALVAADGAEFYVELLDGWSADACSDFTREIVLPQLDLQRFGVSRQEATIQLQTFLQLQGPVEIVGDALRWDWPLLLDLLGASGLPDTVVGCREVGLSGLGDDLDSEEPPHHALLDARLICRGASQLK</sequence>
<dbReference type="InterPro" id="IPR036397">
    <property type="entry name" value="RNaseH_sf"/>
</dbReference>
<dbReference type="RefSeq" id="WP_160347859.1">
    <property type="nucleotide sequence ID" value="NZ_WKJZ01000005.1"/>
</dbReference>
<gene>
    <name evidence="1" type="ORF">GJV18_17930</name>
</gene>
<accession>A0A6I4L234</accession>
<proteinExistence type="predicted"/>
<reference evidence="1 2" key="1">
    <citation type="submission" date="2019-11" db="EMBL/GenBank/DDBJ databases">
        <title>Pseudomonas flavidum sp. nov., isolated from Baiyang Lake.</title>
        <authorList>
            <person name="Zhao Y."/>
        </authorList>
    </citation>
    <scope>NUCLEOTIDE SEQUENCE [LARGE SCALE GENOMIC DNA]</scope>
    <source>
        <strain evidence="2">R-22-3 w-18</strain>
    </source>
</reference>
<name>A0A6I4L234_9PSED</name>
<keyword evidence="2" id="KW-1185">Reference proteome</keyword>
<dbReference type="SUPFAM" id="SSF53098">
    <property type="entry name" value="Ribonuclease H-like"/>
    <property type="match status" value="1"/>
</dbReference>
<dbReference type="GO" id="GO:0003676">
    <property type="term" value="F:nucleic acid binding"/>
    <property type="evidence" value="ECO:0007669"/>
    <property type="project" value="InterPro"/>
</dbReference>
<evidence type="ECO:0000313" key="2">
    <source>
        <dbReference type="Proteomes" id="UP000429555"/>
    </source>
</evidence>
<protein>
    <submittedName>
        <fullName evidence="1">Uncharacterized protein</fullName>
    </submittedName>
</protein>
<dbReference type="AlphaFoldDB" id="A0A6I4L234"/>
<evidence type="ECO:0000313" key="1">
    <source>
        <dbReference type="EMBL" id="MVW77202.1"/>
    </source>
</evidence>
<comment type="caution">
    <text evidence="1">The sequence shown here is derived from an EMBL/GenBank/DDBJ whole genome shotgun (WGS) entry which is preliminary data.</text>
</comment>
<dbReference type="Proteomes" id="UP000429555">
    <property type="component" value="Unassembled WGS sequence"/>
</dbReference>
<organism evidence="1 2">
    <name type="scientific">Pseudomonas xionganensis</name>
    <dbReference type="NCBI Taxonomy" id="2654845"/>
    <lineage>
        <taxon>Bacteria</taxon>
        <taxon>Pseudomonadati</taxon>
        <taxon>Pseudomonadota</taxon>
        <taxon>Gammaproteobacteria</taxon>
        <taxon>Pseudomonadales</taxon>
        <taxon>Pseudomonadaceae</taxon>
        <taxon>Pseudomonas</taxon>
    </lineage>
</organism>
<dbReference type="Gene3D" id="3.30.420.10">
    <property type="entry name" value="Ribonuclease H-like superfamily/Ribonuclease H"/>
    <property type="match status" value="1"/>
</dbReference>
<dbReference type="EMBL" id="WKJZ01000005">
    <property type="protein sequence ID" value="MVW77202.1"/>
    <property type="molecule type" value="Genomic_DNA"/>
</dbReference>